<dbReference type="EMBL" id="PSZM01000024">
    <property type="protein sequence ID" value="PQL94221.1"/>
    <property type="molecule type" value="Genomic_DNA"/>
</dbReference>
<feature type="modified residue" description="N6-(pyridoxal phosphate)lysine" evidence="3">
    <location>
        <position position="199"/>
    </location>
</feature>
<evidence type="ECO:0000256" key="3">
    <source>
        <dbReference type="PIRSR" id="PIRSR000390-2"/>
    </source>
</evidence>
<reference evidence="5 6" key="1">
    <citation type="submission" date="2018-02" db="EMBL/GenBank/DDBJ databases">
        <title>Genome sequences of Apibacter spp., gut symbionts of Asian honey bees.</title>
        <authorList>
            <person name="Kwong W.K."/>
            <person name="Steele M.I."/>
            <person name="Moran N.A."/>
        </authorList>
    </citation>
    <scope>NUCLEOTIDE SEQUENCE [LARGE SCALE GENOMIC DNA]</scope>
    <source>
        <strain evidence="6">wkB301</strain>
    </source>
</reference>
<evidence type="ECO:0000256" key="1">
    <source>
        <dbReference type="ARBA" id="ARBA00037999"/>
    </source>
</evidence>
<evidence type="ECO:0000256" key="4">
    <source>
        <dbReference type="RuleBase" id="RU004508"/>
    </source>
</evidence>
<dbReference type="Gene3D" id="3.40.640.10">
    <property type="entry name" value="Type I PLP-dependent aspartate aminotransferase-like (Major domain)"/>
    <property type="match status" value="1"/>
</dbReference>
<comment type="caution">
    <text evidence="5">The sequence shown here is derived from an EMBL/GenBank/DDBJ whole genome shotgun (WGS) entry which is preliminary data.</text>
</comment>
<dbReference type="GO" id="GO:0030170">
    <property type="term" value="F:pyridoxal phosphate binding"/>
    <property type="evidence" value="ECO:0007669"/>
    <property type="project" value="TreeGrafter"/>
</dbReference>
<keyword evidence="6" id="KW-1185">Reference proteome</keyword>
<dbReference type="GO" id="GO:0008483">
    <property type="term" value="F:transaminase activity"/>
    <property type="evidence" value="ECO:0007669"/>
    <property type="project" value="TreeGrafter"/>
</dbReference>
<dbReference type="Pfam" id="PF01041">
    <property type="entry name" value="DegT_DnrJ_EryC1"/>
    <property type="match status" value="1"/>
</dbReference>
<name>A0A2S8AF88_9FLAO</name>
<dbReference type="Gene3D" id="3.90.1150.10">
    <property type="entry name" value="Aspartate Aminotransferase, domain 1"/>
    <property type="match status" value="1"/>
</dbReference>
<protein>
    <recommendedName>
        <fullName evidence="7">Pyridoxal phosphate-dependent aminotransferase</fullName>
    </recommendedName>
</protein>
<dbReference type="InterPro" id="IPR015421">
    <property type="entry name" value="PyrdxlP-dep_Trfase_major"/>
</dbReference>
<dbReference type="InterPro" id="IPR015424">
    <property type="entry name" value="PyrdxlP-dep_Trfase"/>
</dbReference>
<dbReference type="AlphaFoldDB" id="A0A2S8AF88"/>
<comment type="similarity">
    <text evidence="1 4">Belongs to the DegT/DnrJ/EryC1 family.</text>
</comment>
<evidence type="ECO:0000313" key="6">
    <source>
        <dbReference type="Proteomes" id="UP000238042"/>
    </source>
</evidence>
<gene>
    <name evidence="5" type="ORF">C4S77_03395</name>
</gene>
<evidence type="ECO:0008006" key="7">
    <source>
        <dbReference type="Google" id="ProtNLM"/>
    </source>
</evidence>
<feature type="active site" description="Proton acceptor" evidence="2">
    <location>
        <position position="199"/>
    </location>
</feature>
<keyword evidence="3 4" id="KW-0663">Pyridoxal phosphate</keyword>
<dbReference type="PANTHER" id="PTHR30244:SF34">
    <property type="entry name" value="DTDP-4-AMINO-4,6-DIDEOXYGALACTOSE TRANSAMINASE"/>
    <property type="match status" value="1"/>
</dbReference>
<proteinExistence type="inferred from homology"/>
<accession>A0A2S8AF88</accession>
<dbReference type="SUPFAM" id="SSF53383">
    <property type="entry name" value="PLP-dependent transferases"/>
    <property type="match status" value="1"/>
</dbReference>
<dbReference type="InterPro" id="IPR000653">
    <property type="entry name" value="DegT/StrS_aminotransferase"/>
</dbReference>
<evidence type="ECO:0000313" key="5">
    <source>
        <dbReference type="EMBL" id="PQL94221.1"/>
    </source>
</evidence>
<dbReference type="GO" id="GO:0000271">
    <property type="term" value="P:polysaccharide biosynthetic process"/>
    <property type="evidence" value="ECO:0007669"/>
    <property type="project" value="TreeGrafter"/>
</dbReference>
<sequence>MKIKINYLDTTNKIYLSPPCITNKEIKFVNEALLSGWISPFGSFIDNFTKKLSLYYSHKNILLTNNGTSAIHLALKILNIKEGDYVLCSDFTFAATAFPILYQKAIPVFIGADQKSWNLSPEYLEHALINLKNKNIQPKVLIVAHIYGMPCNMKSIFDICKNYNIKIIEDAAEALGSKYFNLPLGQLGDYGILSFNGNKIITCSTGGALILPNQKDYSYAKKLANQAKEDIDYYKHEELGYNYSQSNILAAIGLAQFKSLNQKVTQRRNIFNYYLSYFKNKLEIESQIEDENCFSNRWLSSFIFPKDLNKKIKDILNKKGIESRYLWNPLYKQTVFKNYFFYGDKSFENYLFKHGLSLPSGNNLTKNKLKRIINIIDKNL</sequence>
<evidence type="ECO:0000256" key="2">
    <source>
        <dbReference type="PIRSR" id="PIRSR000390-1"/>
    </source>
</evidence>
<organism evidence="5 6">
    <name type="scientific">Apibacter adventoris</name>
    <dbReference type="NCBI Taxonomy" id="1679466"/>
    <lineage>
        <taxon>Bacteria</taxon>
        <taxon>Pseudomonadati</taxon>
        <taxon>Bacteroidota</taxon>
        <taxon>Flavobacteriia</taxon>
        <taxon>Flavobacteriales</taxon>
        <taxon>Weeksellaceae</taxon>
        <taxon>Apibacter</taxon>
    </lineage>
</organism>
<dbReference type="CDD" id="cd00616">
    <property type="entry name" value="AHBA_syn"/>
    <property type="match status" value="1"/>
</dbReference>
<dbReference type="OrthoDB" id="9810913at2"/>
<dbReference type="Proteomes" id="UP000238042">
    <property type="component" value="Unassembled WGS sequence"/>
</dbReference>
<dbReference type="PIRSF" id="PIRSF000390">
    <property type="entry name" value="PLP_StrS"/>
    <property type="match status" value="1"/>
</dbReference>
<dbReference type="InterPro" id="IPR015422">
    <property type="entry name" value="PyrdxlP-dep_Trfase_small"/>
</dbReference>
<dbReference type="PANTHER" id="PTHR30244">
    <property type="entry name" value="TRANSAMINASE"/>
    <property type="match status" value="1"/>
</dbReference>